<dbReference type="OrthoDB" id="6159581at2759"/>
<reference evidence="3 4" key="1">
    <citation type="submission" date="2019-01" db="EMBL/GenBank/DDBJ databases">
        <title>A draft genome assembly of the solar-powered sea slug Elysia chlorotica.</title>
        <authorList>
            <person name="Cai H."/>
            <person name="Li Q."/>
            <person name="Fang X."/>
            <person name="Li J."/>
            <person name="Curtis N.E."/>
            <person name="Altenburger A."/>
            <person name="Shibata T."/>
            <person name="Feng M."/>
            <person name="Maeda T."/>
            <person name="Schwartz J.A."/>
            <person name="Shigenobu S."/>
            <person name="Lundholm N."/>
            <person name="Nishiyama T."/>
            <person name="Yang H."/>
            <person name="Hasebe M."/>
            <person name="Li S."/>
            <person name="Pierce S.K."/>
            <person name="Wang J."/>
        </authorList>
    </citation>
    <scope>NUCLEOTIDE SEQUENCE [LARGE SCALE GENOMIC DNA]</scope>
    <source>
        <strain evidence="3">EC2010</strain>
        <tissue evidence="3">Whole organism of an adult</tissue>
    </source>
</reference>
<sequence>MEWSVVMFGLFLAAFACVSTASNENPSDSGLVTAGSLFKETNEHSNSQAPASTHKDYDTAGLSSSKTLQTINEEENSSSVDKRRLDSIASGGSFTGFGKRNSPGEVDDEFVEKPWLNKISSNRAFQAFGKRRLDSIGSNSAFQGFGKRRLDSIGGNSAFQGFGKRRLDSIGGNSAFQGFGKRRLDSIGGNSAFQGFGKRRLDSIGGNSAFQGFGKRRLDSIGGNSAFQGFGKRRLDSIGSNSAFQGFGKRRLDSIEGNGAFQGFGKRDIELNESEGERDIQSRRKRATESNDGPRDTQVSVAKRSVSEGDITLSLFKPSDDAREHNSSPFKRRLDSIAGGFRQFGKRHPGILDDDIFRGQIDSDDVESGDGDFNDLGSPYGVVRKRRFDRISNGVRGFGSFGKRNLNSVDYGSSLASPGFSKRRFDTLSSSSSFFSPFNKRRLDRISAVNRFRSFGKRRFDRIDGKNCFWKFGKRNVGREDSIDSSSDSSSSLTDALLKQLTQDLTLLLADSKTSATTSLAPLSSQQQQQQQQKNHLPGLRSASLLQKSSSTDLMEFQHLLDDPVFNRYASLMSSPEVAKRRFDSIDRFSLFRRFGRGGRTTVHDNPQAGFLNPTWFHVHNDNTLVDTTILKNFLNFGYPNLFKVLYTGPSKVSDKEIQRAFFDLIDLISQDKKNSS</sequence>
<feature type="region of interest" description="Disordered" evidence="1">
    <location>
        <begin position="519"/>
        <end position="538"/>
    </location>
</feature>
<feature type="chain" id="PRO_5019541766" evidence="2">
    <location>
        <begin position="22"/>
        <end position="677"/>
    </location>
</feature>
<name>A0A433SYY4_ELYCH</name>
<organism evidence="3 4">
    <name type="scientific">Elysia chlorotica</name>
    <name type="common">Eastern emerald elysia</name>
    <name type="synonym">Sea slug</name>
    <dbReference type="NCBI Taxonomy" id="188477"/>
    <lineage>
        <taxon>Eukaryota</taxon>
        <taxon>Metazoa</taxon>
        <taxon>Spiralia</taxon>
        <taxon>Lophotrochozoa</taxon>
        <taxon>Mollusca</taxon>
        <taxon>Gastropoda</taxon>
        <taxon>Heterobranchia</taxon>
        <taxon>Euthyneura</taxon>
        <taxon>Panpulmonata</taxon>
        <taxon>Sacoglossa</taxon>
        <taxon>Placobranchoidea</taxon>
        <taxon>Plakobranchidae</taxon>
        <taxon>Elysia</taxon>
    </lineage>
</organism>
<proteinExistence type="predicted"/>
<protein>
    <submittedName>
        <fullName evidence="3">Uncharacterized protein</fullName>
    </submittedName>
</protein>
<dbReference type="Proteomes" id="UP000271974">
    <property type="component" value="Unassembled WGS sequence"/>
</dbReference>
<keyword evidence="4" id="KW-1185">Reference proteome</keyword>
<evidence type="ECO:0000256" key="2">
    <source>
        <dbReference type="SAM" id="SignalP"/>
    </source>
</evidence>
<feature type="region of interest" description="Disordered" evidence="1">
    <location>
        <begin position="266"/>
        <end position="303"/>
    </location>
</feature>
<gene>
    <name evidence="3" type="ORF">EGW08_017711</name>
</gene>
<feature type="signal peptide" evidence="2">
    <location>
        <begin position="1"/>
        <end position="21"/>
    </location>
</feature>
<dbReference type="EMBL" id="RQTK01000823">
    <property type="protein sequence ID" value="RUS74523.1"/>
    <property type="molecule type" value="Genomic_DNA"/>
</dbReference>
<comment type="caution">
    <text evidence="3">The sequence shown here is derived from an EMBL/GenBank/DDBJ whole genome shotgun (WGS) entry which is preliminary data.</text>
</comment>
<dbReference type="AlphaFoldDB" id="A0A433SYY4"/>
<evidence type="ECO:0000313" key="3">
    <source>
        <dbReference type="EMBL" id="RUS74523.1"/>
    </source>
</evidence>
<accession>A0A433SYY4</accession>
<evidence type="ECO:0000256" key="1">
    <source>
        <dbReference type="SAM" id="MobiDB-lite"/>
    </source>
</evidence>
<feature type="compositionally biased region" description="Low complexity" evidence="1">
    <location>
        <begin position="519"/>
        <end position="533"/>
    </location>
</feature>
<feature type="region of interest" description="Disordered" evidence="1">
    <location>
        <begin position="41"/>
        <end position="62"/>
    </location>
</feature>
<feature type="compositionally biased region" description="Basic and acidic residues" evidence="1">
    <location>
        <begin position="266"/>
        <end position="295"/>
    </location>
</feature>
<evidence type="ECO:0000313" key="4">
    <source>
        <dbReference type="Proteomes" id="UP000271974"/>
    </source>
</evidence>
<keyword evidence="2" id="KW-0732">Signal</keyword>